<dbReference type="InterPro" id="IPR000515">
    <property type="entry name" value="MetI-like"/>
</dbReference>
<dbReference type="Pfam" id="PF00528">
    <property type="entry name" value="BPD_transp_1"/>
    <property type="match status" value="1"/>
</dbReference>
<keyword evidence="4 7" id="KW-0812">Transmembrane</keyword>
<feature type="transmembrane region" description="Helical" evidence="7">
    <location>
        <begin position="114"/>
        <end position="133"/>
    </location>
</feature>
<evidence type="ECO:0000256" key="5">
    <source>
        <dbReference type="ARBA" id="ARBA00022989"/>
    </source>
</evidence>
<evidence type="ECO:0000259" key="8">
    <source>
        <dbReference type="PROSITE" id="PS50928"/>
    </source>
</evidence>
<accession>A0ABY0IIV6</accession>
<feature type="transmembrane region" description="Helical" evidence="7">
    <location>
        <begin position="139"/>
        <end position="157"/>
    </location>
</feature>
<feature type="transmembrane region" description="Helical" evidence="7">
    <location>
        <begin position="241"/>
        <end position="262"/>
    </location>
</feature>
<reference evidence="10" key="1">
    <citation type="journal article" date="2019" name="Int. J. Syst. Evol. Microbiol.">
        <title>Halobacteriovorax valvorus sp. nov., a novel prokaryotic predator isolated from coastal seawater of China.</title>
        <authorList>
            <person name="Chen M.-X."/>
        </authorList>
    </citation>
    <scope>NUCLEOTIDE SEQUENCE [LARGE SCALE GENOMIC DNA]</scope>
    <source>
        <strain evidence="10">BL9</strain>
    </source>
</reference>
<dbReference type="Gene3D" id="1.10.3720.10">
    <property type="entry name" value="MetI-like"/>
    <property type="match status" value="1"/>
</dbReference>
<feature type="transmembrane region" description="Helical" evidence="7">
    <location>
        <begin position="193"/>
        <end position="221"/>
    </location>
</feature>
<name>A0ABY0IIV6_9BACT</name>
<dbReference type="SUPFAM" id="SSF161098">
    <property type="entry name" value="MetI-like"/>
    <property type="match status" value="1"/>
</dbReference>
<evidence type="ECO:0000256" key="4">
    <source>
        <dbReference type="ARBA" id="ARBA00022692"/>
    </source>
</evidence>
<dbReference type="RefSeq" id="WP_114705829.1">
    <property type="nucleotide sequence ID" value="NZ_QDKL01000001.1"/>
</dbReference>
<gene>
    <name evidence="9" type="ORF">DAY19_03675</name>
</gene>
<evidence type="ECO:0000256" key="3">
    <source>
        <dbReference type="ARBA" id="ARBA00022475"/>
    </source>
</evidence>
<dbReference type="PANTHER" id="PTHR43386">
    <property type="entry name" value="OLIGOPEPTIDE TRANSPORT SYSTEM PERMEASE PROTEIN APPC"/>
    <property type="match status" value="1"/>
</dbReference>
<dbReference type="CDD" id="cd06261">
    <property type="entry name" value="TM_PBP2"/>
    <property type="match status" value="1"/>
</dbReference>
<keyword evidence="6 7" id="KW-0472">Membrane</keyword>
<dbReference type="PROSITE" id="PS50928">
    <property type="entry name" value="ABC_TM1"/>
    <property type="match status" value="1"/>
</dbReference>
<evidence type="ECO:0000313" key="9">
    <source>
        <dbReference type="EMBL" id="RZF22885.1"/>
    </source>
</evidence>
<evidence type="ECO:0000313" key="10">
    <source>
        <dbReference type="Proteomes" id="UP000443582"/>
    </source>
</evidence>
<sequence length="276" mass="30186">MSSKKHTRRINKEMIIGGAILSLYILWAFGWLMTHGGSYIPESIISHELFSPFSHDYILGTDINGRSLFKVLSVGLIYTVGISLLISISSCVIGIVIGYLSAIRIKFISEIMDMLTNLIFIFPSILLAILVMSFSGQSFSGLVLCLIFTSWPGYARIARGETMRVLNLGYVESARAIGVGEFRLFYKSILPSIIPVISIHFVLGISGVIISEASLGFLGLGASEYSWGAILAMAKLVLLEAPHVVIVTSLLMTGLIISLNLFSDGLRDYLDPKLKN</sequence>
<proteinExistence type="inferred from homology"/>
<keyword evidence="2 7" id="KW-0813">Transport</keyword>
<feature type="domain" description="ABC transmembrane type-1" evidence="8">
    <location>
        <begin position="80"/>
        <end position="263"/>
    </location>
</feature>
<evidence type="ECO:0000256" key="2">
    <source>
        <dbReference type="ARBA" id="ARBA00022448"/>
    </source>
</evidence>
<evidence type="ECO:0000256" key="6">
    <source>
        <dbReference type="ARBA" id="ARBA00023136"/>
    </source>
</evidence>
<feature type="transmembrane region" description="Helical" evidence="7">
    <location>
        <begin position="14"/>
        <end position="33"/>
    </location>
</feature>
<comment type="subcellular location">
    <subcellularLocation>
        <location evidence="1 7">Cell membrane</location>
        <topology evidence="1 7">Multi-pass membrane protein</topology>
    </subcellularLocation>
</comment>
<protein>
    <submittedName>
        <fullName evidence="9">ABC transporter permease</fullName>
    </submittedName>
</protein>
<dbReference type="EMBL" id="QDKL01000001">
    <property type="protein sequence ID" value="RZF22885.1"/>
    <property type="molecule type" value="Genomic_DNA"/>
</dbReference>
<feature type="transmembrane region" description="Helical" evidence="7">
    <location>
        <begin position="76"/>
        <end position="102"/>
    </location>
</feature>
<dbReference type="Proteomes" id="UP000443582">
    <property type="component" value="Unassembled WGS sequence"/>
</dbReference>
<organism evidence="9 10">
    <name type="scientific">Halobacteriovorax vibrionivorans</name>
    <dbReference type="NCBI Taxonomy" id="2152716"/>
    <lineage>
        <taxon>Bacteria</taxon>
        <taxon>Pseudomonadati</taxon>
        <taxon>Bdellovibrionota</taxon>
        <taxon>Bacteriovoracia</taxon>
        <taxon>Bacteriovoracales</taxon>
        <taxon>Halobacteriovoraceae</taxon>
        <taxon>Halobacteriovorax</taxon>
    </lineage>
</organism>
<evidence type="ECO:0000256" key="1">
    <source>
        <dbReference type="ARBA" id="ARBA00004651"/>
    </source>
</evidence>
<keyword evidence="5 7" id="KW-1133">Transmembrane helix</keyword>
<keyword evidence="10" id="KW-1185">Reference proteome</keyword>
<comment type="caution">
    <text evidence="9">The sequence shown here is derived from an EMBL/GenBank/DDBJ whole genome shotgun (WGS) entry which is preliminary data.</text>
</comment>
<dbReference type="PANTHER" id="PTHR43386:SF1">
    <property type="entry name" value="D,D-DIPEPTIDE TRANSPORT SYSTEM PERMEASE PROTEIN DDPC-RELATED"/>
    <property type="match status" value="1"/>
</dbReference>
<dbReference type="InterPro" id="IPR050366">
    <property type="entry name" value="BP-dependent_transpt_permease"/>
</dbReference>
<evidence type="ECO:0000256" key="7">
    <source>
        <dbReference type="RuleBase" id="RU363032"/>
    </source>
</evidence>
<dbReference type="InterPro" id="IPR035906">
    <property type="entry name" value="MetI-like_sf"/>
</dbReference>
<keyword evidence="3" id="KW-1003">Cell membrane</keyword>
<comment type="similarity">
    <text evidence="7">Belongs to the binding-protein-dependent transport system permease family.</text>
</comment>